<accession>A0A0C1IG39</accession>
<dbReference type="Proteomes" id="UP000031408">
    <property type="component" value="Unassembled WGS sequence"/>
</dbReference>
<organism evidence="1 2">
    <name type="scientific">Flavihumibacter solisilvae</name>
    <dbReference type="NCBI Taxonomy" id="1349421"/>
    <lineage>
        <taxon>Bacteria</taxon>
        <taxon>Pseudomonadati</taxon>
        <taxon>Bacteroidota</taxon>
        <taxon>Chitinophagia</taxon>
        <taxon>Chitinophagales</taxon>
        <taxon>Chitinophagaceae</taxon>
        <taxon>Flavihumibacter</taxon>
    </lineage>
</organism>
<dbReference type="AlphaFoldDB" id="A0A0C1IG39"/>
<evidence type="ECO:0000313" key="1">
    <source>
        <dbReference type="EMBL" id="KIC93125.1"/>
    </source>
</evidence>
<gene>
    <name evidence="1" type="ORF">OI18_19075</name>
</gene>
<evidence type="ECO:0000313" key="2">
    <source>
        <dbReference type="Proteomes" id="UP000031408"/>
    </source>
</evidence>
<sequence length="191" mass="21506">MAKTNNNALVHNFSGRMGDIVFRRLKSGKTIVCRAPVSKTNWAPTPGQAKNRERFKKANAYGLKAMADPELRSFYSNLIKRKPHLTVQTIAVRDFRKSPKVTEIKIMEWRDQVIIRVFAKDDTRVVGLTVTIIDEYGQEVISGEATPEDYQSYWEFCGGRLPGLRGAYMVEAIARDMAGNTGTLTTTLENC</sequence>
<protein>
    <submittedName>
        <fullName evidence="1">Uncharacterized protein</fullName>
    </submittedName>
</protein>
<dbReference type="OrthoDB" id="880927at2"/>
<dbReference type="EMBL" id="JSVC01000022">
    <property type="protein sequence ID" value="KIC93125.1"/>
    <property type="molecule type" value="Genomic_DNA"/>
</dbReference>
<reference evidence="1 2" key="1">
    <citation type="submission" date="2014-11" db="EMBL/GenBank/DDBJ databases">
        <title>Genome sequence of Flavihumibacter solisilvae 3-3.</title>
        <authorList>
            <person name="Zhou G."/>
            <person name="Li M."/>
            <person name="Wang G."/>
        </authorList>
    </citation>
    <scope>NUCLEOTIDE SEQUENCE [LARGE SCALE GENOMIC DNA]</scope>
    <source>
        <strain evidence="1 2">3-3</strain>
    </source>
</reference>
<proteinExistence type="predicted"/>
<comment type="caution">
    <text evidence="1">The sequence shown here is derived from an EMBL/GenBank/DDBJ whole genome shotgun (WGS) entry which is preliminary data.</text>
</comment>
<name>A0A0C1IG39_9BACT</name>
<dbReference type="RefSeq" id="WP_039142723.1">
    <property type="nucleotide sequence ID" value="NZ_JSVC01000022.1"/>
</dbReference>
<keyword evidence="2" id="KW-1185">Reference proteome</keyword>